<evidence type="ECO:0000313" key="3">
    <source>
        <dbReference type="Proteomes" id="UP000299102"/>
    </source>
</evidence>
<feature type="compositionally biased region" description="Polar residues" evidence="1">
    <location>
        <begin position="49"/>
        <end position="74"/>
    </location>
</feature>
<feature type="region of interest" description="Disordered" evidence="1">
    <location>
        <begin position="44"/>
        <end position="74"/>
    </location>
</feature>
<organism evidence="2 3">
    <name type="scientific">Eumeta variegata</name>
    <name type="common">Bagworm moth</name>
    <name type="synonym">Eumeta japonica</name>
    <dbReference type="NCBI Taxonomy" id="151549"/>
    <lineage>
        <taxon>Eukaryota</taxon>
        <taxon>Metazoa</taxon>
        <taxon>Ecdysozoa</taxon>
        <taxon>Arthropoda</taxon>
        <taxon>Hexapoda</taxon>
        <taxon>Insecta</taxon>
        <taxon>Pterygota</taxon>
        <taxon>Neoptera</taxon>
        <taxon>Endopterygota</taxon>
        <taxon>Lepidoptera</taxon>
        <taxon>Glossata</taxon>
        <taxon>Ditrysia</taxon>
        <taxon>Tineoidea</taxon>
        <taxon>Psychidae</taxon>
        <taxon>Oiketicinae</taxon>
        <taxon>Eumeta</taxon>
    </lineage>
</organism>
<protein>
    <recommendedName>
        <fullName evidence="4">Craniofacial development protein 2</fullName>
    </recommendedName>
</protein>
<dbReference type="AlphaFoldDB" id="A0A4C1SYZ4"/>
<proteinExistence type="predicted"/>
<dbReference type="EMBL" id="BGZK01000025">
    <property type="protein sequence ID" value="GBP07186.1"/>
    <property type="molecule type" value="Genomic_DNA"/>
</dbReference>
<evidence type="ECO:0000313" key="2">
    <source>
        <dbReference type="EMBL" id="GBP07186.1"/>
    </source>
</evidence>
<evidence type="ECO:0000256" key="1">
    <source>
        <dbReference type="SAM" id="MobiDB-lite"/>
    </source>
</evidence>
<name>A0A4C1SYZ4_EUMVA</name>
<accession>A0A4C1SYZ4</accession>
<evidence type="ECO:0008006" key="4">
    <source>
        <dbReference type="Google" id="ProtNLM"/>
    </source>
</evidence>
<sequence>MTILRKLLKRERLYTTATRGEEKGNIAYLKYDKLVVKGPITDKRKREISTSPQSTYTTKPKKQQTISSVKSNRKNQLATGKRIIQLNYENQTEEITQPPPSRLVLVGDEDHNPPTTQENNCENSHRRAKIYVAALNVLTLKNDENLTELTHALKQIKWDIVGLSEVRRRGERIISHPDFLLYHIGTTPAGPINIHGAGGRRPISLSRRPRSSPVSFSMFLQFLCLLSTLKLVHTYRERYRIRFERPYACTYTESGLSRTRPPAASCGDSCAPGCEILRNVPIREITCRL</sequence>
<dbReference type="Proteomes" id="UP000299102">
    <property type="component" value="Unassembled WGS sequence"/>
</dbReference>
<keyword evidence="3" id="KW-1185">Reference proteome</keyword>
<comment type="caution">
    <text evidence="2">The sequence shown here is derived from an EMBL/GenBank/DDBJ whole genome shotgun (WGS) entry which is preliminary data.</text>
</comment>
<gene>
    <name evidence="2" type="ORF">EVAR_92088_1</name>
</gene>
<reference evidence="2 3" key="1">
    <citation type="journal article" date="2019" name="Commun. Biol.">
        <title>The bagworm genome reveals a unique fibroin gene that provides high tensile strength.</title>
        <authorList>
            <person name="Kono N."/>
            <person name="Nakamura H."/>
            <person name="Ohtoshi R."/>
            <person name="Tomita M."/>
            <person name="Numata K."/>
            <person name="Arakawa K."/>
        </authorList>
    </citation>
    <scope>NUCLEOTIDE SEQUENCE [LARGE SCALE GENOMIC DNA]</scope>
</reference>
<dbReference type="OrthoDB" id="5824787at2759"/>